<dbReference type="AlphaFoldDB" id="A0A2I2L031"/>
<organism evidence="1 2">
    <name type="scientific">Frankia canadensis</name>
    <dbReference type="NCBI Taxonomy" id="1836972"/>
    <lineage>
        <taxon>Bacteria</taxon>
        <taxon>Bacillati</taxon>
        <taxon>Actinomycetota</taxon>
        <taxon>Actinomycetes</taxon>
        <taxon>Frankiales</taxon>
        <taxon>Frankiaceae</taxon>
        <taxon>Frankia</taxon>
    </lineage>
</organism>
<evidence type="ECO:0000313" key="2">
    <source>
        <dbReference type="Proteomes" id="UP000234331"/>
    </source>
</evidence>
<protein>
    <submittedName>
        <fullName evidence="1">Uncharacterized protein</fullName>
    </submittedName>
</protein>
<evidence type="ECO:0000313" key="1">
    <source>
        <dbReference type="EMBL" id="SNQ51268.1"/>
    </source>
</evidence>
<gene>
    <name evidence="1" type="ORF">FRACA_650031</name>
</gene>
<reference evidence="1 2" key="1">
    <citation type="submission" date="2017-06" db="EMBL/GenBank/DDBJ databases">
        <authorList>
            <person name="Kim H.J."/>
            <person name="Triplett B.A."/>
        </authorList>
    </citation>
    <scope>NUCLEOTIDE SEQUENCE [LARGE SCALE GENOMIC DNA]</scope>
    <source>
        <strain evidence="1">FRACA_ARgP5</strain>
    </source>
</reference>
<keyword evidence="2" id="KW-1185">Reference proteome</keyword>
<name>A0A2I2L031_9ACTN</name>
<sequence>MENWSLAMDFVILWRTVFAVLRREGAY</sequence>
<dbReference type="Proteomes" id="UP000234331">
    <property type="component" value="Unassembled WGS sequence"/>
</dbReference>
<accession>A0A2I2L031</accession>
<proteinExistence type="predicted"/>
<dbReference type="EMBL" id="FZMO01000531">
    <property type="protein sequence ID" value="SNQ51268.1"/>
    <property type="molecule type" value="Genomic_DNA"/>
</dbReference>